<evidence type="ECO:0000313" key="3">
    <source>
        <dbReference type="EMBL" id="AAK13129.1"/>
    </source>
</evidence>
<evidence type="ECO:0000313" key="4">
    <source>
        <dbReference type="Proteomes" id="UP000000763"/>
    </source>
</evidence>
<protein>
    <submittedName>
        <fullName evidence="3">Gag-pol polyprotein</fullName>
    </submittedName>
</protein>
<dbReference type="PANTHER" id="PTHR11439:SF440">
    <property type="entry name" value="INTEGRASE CATALYTIC DOMAIN-CONTAINING PROTEIN"/>
    <property type="match status" value="1"/>
</dbReference>
<dbReference type="InterPro" id="IPR043502">
    <property type="entry name" value="DNA/RNA_pol_sf"/>
</dbReference>
<reference evidence="4" key="1">
    <citation type="journal article" date="2005" name="Nature">
        <title>The map-based sequence of the rice genome.</title>
        <authorList>
            <consortium name="International rice genome sequencing project (IRGSP)"/>
            <person name="Matsumoto T."/>
            <person name="Wu J."/>
            <person name="Kanamori H."/>
            <person name="Katayose Y."/>
            <person name="Fujisawa M."/>
            <person name="Namiki N."/>
            <person name="Mizuno H."/>
            <person name="Yamamoto K."/>
            <person name="Antonio B.A."/>
            <person name="Baba T."/>
            <person name="Sakata K."/>
            <person name="Nagamura Y."/>
            <person name="Aoki H."/>
            <person name="Arikawa K."/>
            <person name="Arita K."/>
            <person name="Bito T."/>
            <person name="Chiden Y."/>
            <person name="Fujitsuka N."/>
            <person name="Fukunaka R."/>
            <person name="Hamada M."/>
            <person name="Harada C."/>
            <person name="Hayashi A."/>
            <person name="Hijishita S."/>
            <person name="Honda M."/>
            <person name="Hosokawa S."/>
            <person name="Ichikawa Y."/>
            <person name="Idonuma A."/>
            <person name="Iijima M."/>
            <person name="Ikeda M."/>
            <person name="Ikeno M."/>
            <person name="Ito K."/>
            <person name="Ito S."/>
            <person name="Ito T."/>
            <person name="Ito Y."/>
            <person name="Ito Y."/>
            <person name="Iwabuchi A."/>
            <person name="Kamiya K."/>
            <person name="Karasawa W."/>
            <person name="Kurita K."/>
            <person name="Katagiri S."/>
            <person name="Kikuta A."/>
            <person name="Kobayashi H."/>
            <person name="Kobayashi N."/>
            <person name="Machita K."/>
            <person name="Maehara T."/>
            <person name="Masukawa M."/>
            <person name="Mizubayashi T."/>
            <person name="Mukai Y."/>
            <person name="Nagasaki H."/>
            <person name="Nagata Y."/>
            <person name="Naito S."/>
            <person name="Nakashima M."/>
            <person name="Nakama Y."/>
            <person name="Nakamichi Y."/>
            <person name="Nakamura M."/>
            <person name="Meguro A."/>
            <person name="Negishi M."/>
            <person name="Ohta I."/>
            <person name="Ohta T."/>
            <person name="Okamoto M."/>
            <person name="Ono N."/>
            <person name="Saji S."/>
            <person name="Sakaguchi M."/>
            <person name="Sakai K."/>
            <person name="Shibata M."/>
            <person name="Shimokawa T."/>
            <person name="Song J."/>
            <person name="Takazaki Y."/>
            <person name="Terasawa K."/>
            <person name="Tsugane M."/>
            <person name="Tsuji K."/>
            <person name="Ueda S."/>
            <person name="Waki K."/>
            <person name="Yamagata H."/>
            <person name="Yamamoto M."/>
            <person name="Yamamoto S."/>
            <person name="Yamane H."/>
            <person name="Yoshiki S."/>
            <person name="Yoshihara R."/>
            <person name="Yukawa K."/>
            <person name="Zhong H."/>
            <person name="Yano M."/>
            <person name="Yuan Q."/>
            <person name="Ouyang S."/>
            <person name="Liu J."/>
            <person name="Jones K.M."/>
            <person name="Gansberger K."/>
            <person name="Moffat K."/>
            <person name="Hill J."/>
            <person name="Bera J."/>
            <person name="Fadrosh D."/>
            <person name="Jin S."/>
            <person name="Johri S."/>
            <person name="Kim M."/>
            <person name="Overton L."/>
            <person name="Reardon M."/>
            <person name="Tsitrin T."/>
            <person name="Vuong H."/>
            <person name="Weaver B."/>
            <person name="Ciecko A."/>
            <person name="Tallon L."/>
            <person name="Jackson J."/>
            <person name="Pai G."/>
            <person name="Aken S.V."/>
            <person name="Utterback T."/>
            <person name="Reidmuller S."/>
            <person name="Feldblyum T."/>
            <person name="Hsiao J."/>
            <person name="Zismann V."/>
            <person name="Iobst S."/>
            <person name="de Vazeille A.R."/>
            <person name="Buell C.R."/>
            <person name="Ying K."/>
            <person name="Li Y."/>
            <person name="Lu T."/>
            <person name="Huang Y."/>
            <person name="Zhao Q."/>
            <person name="Feng Q."/>
            <person name="Zhang L."/>
            <person name="Zhu J."/>
            <person name="Weng Q."/>
            <person name="Mu J."/>
            <person name="Lu Y."/>
            <person name="Fan D."/>
            <person name="Liu Y."/>
            <person name="Guan J."/>
            <person name="Zhang Y."/>
            <person name="Yu S."/>
            <person name="Liu X."/>
            <person name="Zhang Y."/>
            <person name="Hong G."/>
            <person name="Han B."/>
            <person name="Choisne N."/>
            <person name="Demange N."/>
            <person name="Orjeda G."/>
            <person name="Samain S."/>
            <person name="Cattolico L."/>
            <person name="Pelletier E."/>
            <person name="Couloux A."/>
            <person name="Segurens B."/>
            <person name="Wincker P."/>
            <person name="D'Hont A."/>
            <person name="Scarpelli C."/>
            <person name="Weissenbach J."/>
            <person name="Salanoubat M."/>
            <person name="Quetier F."/>
            <person name="Yu Y."/>
            <person name="Kim H.R."/>
            <person name="Rambo T."/>
            <person name="Currie J."/>
            <person name="Collura K."/>
            <person name="Luo M."/>
            <person name="Yang T."/>
            <person name="Ammiraju J.S.S."/>
            <person name="Engler F."/>
            <person name="Soderlund C."/>
            <person name="Wing R.A."/>
            <person name="Palmer L.E."/>
            <person name="de la Bastide M."/>
            <person name="Spiegel L."/>
            <person name="Nascimento L."/>
            <person name="Zutavern T."/>
            <person name="O'Shaughnessy A."/>
            <person name="Dike S."/>
            <person name="Dedhia N."/>
            <person name="Preston R."/>
            <person name="Balija V."/>
            <person name="McCombie W.R."/>
            <person name="Chow T."/>
            <person name="Chen H."/>
            <person name="Chung M."/>
            <person name="Chen C."/>
            <person name="Shaw J."/>
            <person name="Wu H."/>
            <person name="Hsiao K."/>
            <person name="Chao Y."/>
            <person name="Chu M."/>
            <person name="Cheng C."/>
            <person name="Hour A."/>
            <person name="Lee P."/>
            <person name="Lin S."/>
            <person name="Lin Y."/>
            <person name="Liou J."/>
            <person name="Liu S."/>
            <person name="Hsing Y."/>
            <person name="Raghuvanshi S."/>
            <person name="Mohanty A."/>
            <person name="Bharti A.K."/>
            <person name="Gaur A."/>
            <person name="Gupta V."/>
            <person name="Kumar D."/>
            <person name="Ravi V."/>
            <person name="Vij S."/>
            <person name="Kapur A."/>
            <person name="Khurana P."/>
            <person name="Khurana P."/>
            <person name="Khurana J.P."/>
            <person name="Tyagi A.K."/>
            <person name="Gaikwad K."/>
            <person name="Singh A."/>
            <person name="Dalal V."/>
            <person name="Srivastava S."/>
            <person name="Dixit A."/>
            <person name="Pal A.K."/>
            <person name="Ghazi I.A."/>
            <person name="Yadav M."/>
            <person name="Pandit A."/>
            <person name="Bhargava A."/>
            <person name="Sureshbabu K."/>
            <person name="Batra K."/>
            <person name="Sharma T.R."/>
            <person name="Mohapatra T."/>
            <person name="Singh N.K."/>
            <person name="Messing J."/>
            <person name="Nelson A.B."/>
            <person name="Fuks G."/>
            <person name="Kavchok S."/>
            <person name="Keizer G."/>
            <person name="Linton E."/>
            <person name="Llaca V."/>
            <person name="Song R."/>
            <person name="Tanyolac B."/>
            <person name="Young S."/>
            <person name="Ho-Il K."/>
            <person name="Hahn J.H."/>
            <person name="Sangsakoo G."/>
            <person name="Vanavichit A."/>
            <person name="de Mattos Luiz.A.T."/>
            <person name="Zimmer P.D."/>
            <person name="Malone G."/>
            <person name="Dellagostin O."/>
            <person name="de Oliveira A.C."/>
            <person name="Bevan M."/>
            <person name="Bancroft I."/>
            <person name="Minx P."/>
            <person name="Cordum H."/>
            <person name="Wilson R."/>
            <person name="Cheng Z."/>
            <person name="Jin W."/>
            <person name="Jiang J."/>
            <person name="Leong S.A."/>
            <person name="Iwama H."/>
            <person name="Gojobori T."/>
            <person name="Itoh T."/>
            <person name="Niimura Y."/>
            <person name="Fujii Y."/>
            <person name="Habara T."/>
            <person name="Sakai H."/>
            <person name="Sato Y."/>
            <person name="Wilson G."/>
            <person name="Kumar K."/>
            <person name="McCouch S."/>
            <person name="Juretic N."/>
            <person name="Hoen D."/>
            <person name="Wright S."/>
            <person name="Bruskiewich R."/>
            <person name="Bureau T."/>
            <person name="Miyao A."/>
            <person name="Hirochika H."/>
            <person name="Nishikawa T."/>
            <person name="Kadowaki K."/>
            <person name="Sugiura M."/>
            <person name="Burr B."/>
            <person name="Sasaki T."/>
        </authorList>
    </citation>
    <scope>NUCLEOTIDE SEQUENCE [LARGE SCALE GENOMIC DNA]</scope>
    <source>
        <strain evidence="4">cv. Nipponbare</strain>
    </source>
</reference>
<feature type="domain" description="Reverse transcriptase Ty1/copia-type" evidence="2">
    <location>
        <begin position="7"/>
        <end position="250"/>
    </location>
</feature>
<accession>Q9AUP7</accession>
<proteinExistence type="predicted"/>
<evidence type="ECO:0000259" key="2">
    <source>
        <dbReference type="Pfam" id="PF07727"/>
    </source>
</evidence>
<gene>
    <name evidence="3" type="primary">OSJNBa0058E19.4</name>
</gene>
<sequence length="1470" mass="163928">MDSIMSNGTWEVVERPYGCKPVGCKWVFKKKLRPDGTIEKYKARLVAKGYTQKEGEDFFDTYSPVARLTTIRVLLALAASHGLLIHQMDVKTAFLNGELEEEIYMDQPDGYVLESQEGMVCKLLKSLYGLKQAPKQWHEKFDNTLTSAGFVVNEADKCVYYRCGGGEGVILCLYVDDILIFGTSLNVIEEVKDFLSKSFEMTDLRVADVILNIKLLRGDEGGITLVQSHYVDKVLSRFGYSDCKAAPTPYDPSVLLRKNRRIARDQLRYSQIIGSLMYLASATRPDISFAVSKVMRYLKGTMSYGIHYAGYPKVLEGYSDSNWISDADEIKATSGSTMEAELTALDTATVEAEWLRELLMDLPVVEKPVPAILMNCGARRGEARQTAATAALSRFVTDATRRTEEVLHDSCTSSSSSSVPELQNPSLVYGTSRCLRNSVRLRTCTGRRAIKFLGSASSATAPVLRDYYYCIDAFVNMSMEIGDKEVNDINGGNTASKSSGGTFLGLNFREILLSGRKFTWANSMPSPTYKKLDRVLEFTEEEVKHVVFQMEHKKAPGLDGFPAELIEHKGNFKVFTKVMANRIALVAQKVIRPSQTAFFKGRNIMEGAIIHHETLHEMCKKKSDGVILKLYFEKSYDKENWNFLQQALRMKSFYIWFKWIDQIVSGGSVAVKPKVCIGPDPVLGPGLTLVLVCSTLLIKRGVETYKIYILRERAKPAVACSAASASARAPPSLPRVQPSAAAAPVTAVAPEGHRQVRKVATVLIPSSVSAKDCRSAAAIDDPKTAAASTSLPSSSKPPSFSLLCILACRFRRFEGGDYDPGKVRCFELSYVRGLVTTTQMVTCSAWAHDDMVTYCGVVSCGYSGSPTRLESKRCGQDASVESLRTGGALDTRRTCPAPPNLAKQVEKHPWRYFRQVGSHPAHHAPRGEHTSEDPTISDGAQEPGVIRITRLKGFLQDCVWEPASSDKTADKTRLRVDCLKWPPLYLPDLGRTMNTNIGVSALNRSMTGRMTDGTQDVRRTIACVRRRAARHIPSNNDGSFERWRDKRRTANAGEGAASSGVPRHPRQGARPPASSPDKAGGQRLVLVPLAGYGARPGSTNRPFKLQEISSRPKVWAKLPSPQRLGNREESGKLRLASTQTTWERFWSGLTPGATVGNMGPGVPTYPHLWRPERSRYAAFNAVCSALNRSMTGRMTDGTQDVRRTIACVRRRAARHIPSNNDGERRSIVGRNLEAWYELVSKVVNTALTDQKDRFFWKKNKDGVVPRKNFIWKLKIPLKIKSFLWYLKERVIFMGTLWARTWPLLLKGVDEEMVKSYCKLLEKRALEFFSMYVVTTMHPSIEEAFHRAPSMHASRIVVTTYKQHQEAEGCEKVKEEEPSMQCGCRRTKFASKRLLSIQSSQRRKWLGFLVWPTTRSCEDHEWSAEVVAWGRCFAAVVLGRAGEPPVGEWMMAVMAPKRIDAYCSIGVGRTG</sequence>
<feature type="region of interest" description="Disordered" evidence="1">
    <location>
        <begin position="919"/>
        <end position="941"/>
    </location>
</feature>
<dbReference type="PANTHER" id="PTHR11439">
    <property type="entry name" value="GAG-POL-RELATED RETROTRANSPOSON"/>
    <property type="match status" value="1"/>
</dbReference>
<dbReference type="InterPro" id="IPR013103">
    <property type="entry name" value="RVT_2"/>
</dbReference>
<evidence type="ECO:0000256" key="1">
    <source>
        <dbReference type="SAM" id="MobiDB-lite"/>
    </source>
</evidence>
<dbReference type="Pfam" id="PF07727">
    <property type="entry name" value="RVT_2"/>
    <property type="match status" value="1"/>
</dbReference>
<feature type="region of interest" description="Disordered" evidence="1">
    <location>
        <begin position="1049"/>
        <end position="1081"/>
    </location>
</feature>
<dbReference type="Proteomes" id="UP000000763">
    <property type="component" value="Chromosome 10"/>
</dbReference>
<name>Q9AUP7_ORYSJ</name>
<reference evidence="4" key="2">
    <citation type="journal article" date="2008" name="Nucleic Acids Res.">
        <title>The rice annotation project database (RAP-DB): 2008 update.</title>
        <authorList>
            <consortium name="The rice annotation project (RAP)"/>
        </authorList>
    </citation>
    <scope>GENOME REANNOTATION</scope>
    <source>
        <strain evidence="4">cv. Nipponbare</strain>
    </source>
</reference>
<dbReference type="EMBL" id="AC083945">
    <property type="protein sequence ID" value="AAK13129.1"/>
    <property type="molecule type" value="Genomic_DNA"/>
</dbReference>
<dbReference type="SUPFAM" id="SSF56672">
    <property type="entry name" value="DNA/RNA polymerases"/>
    <property type="match status" value="1"/>
</dbReference>
<organism evidence="3 4">
    <name type="scientific">Oryza sativa subsp. japonica</name>
    <name type="common">Rice</name>
    <dbReference type="NCBI Taxonomy" id="39947"/>
    <lineage>
        <taxon>Eukaryota</taxon>
        <taxon>Viridiplantae</taxon>
        <taxon>Streptophyta</taxon>
        <taxon>Embryophyta</taxon>
        <taxon>Tracheophyta</taxon>
        <taxon>Spermatophyta</taxon>
        <taxon>Magnoliopsida</taxon>
        <taxon>Liliopsida</taxon>
        <taxon>Poales</taxon>
        <taxon>Poaceae</taxon>
        <taxon>BOP clade</taxon>
        <taxon>Oryzoideae</taxon>
        <taxon>Oryzeae</taxon>
        <taxon>Oryzinae</taxon>
        <taxon>Oryza</taxon>
        <taxon>Oryza sativa</taxon>
    </lineage>
</organism>